<dbReference type="InterPro" id="IPR020548">
    <property type="entry name" value="Fructose_bisphosphatase_AS"/>
</dbReference>
<evidence type="ECO:0000256" key="9">
    <source>
        <dbReference type="HAMAP-Rule" id="MF_01855"/>
    </source>
</evidence>
<dbReference type="GO" id="GO:0006094">
    <property type="term" value="P:gluconeogenesis"/>
    <property type="evidence" value="ECO:0007669"/>
    <property type="project" value="UniProtKB-UniRule"/>
</dbReference>
<evidence type="ECO:0000256" key="6">
    <source>
        <dbReference type="ARBA" id="ARBA00022801"/>
    </source>
</evidence>
<comment type="similarity">
    <text evidence="3 9 10">Belongs to the FBPase class 1 family.</text>
</comment>
<comment type="subcellular location">
    <subcellularLocation>
        <location evidence="9">Cytoplasm</location>
    </subcellularLocation>
</comment>
<dbReference type="GO" id="GO:0000287">
    <property type="term" value="F:magnesium ion binding"/>
    <property type="evidence" value="ECO:0007669"/>
    <property type="project" value="UniProtKB-UniRule"/>
</dbReference>
<dbReference type="PIRSF" id="PIRSF500210">
    <property type="entry name" value="FBPtase"/>
    <property type="match status" value="1"/>
</dbReference>
<feature type="binding site" evidence="9">
    <location>
        <position position="275"/>
    </location>
    <ligand>
        <name>Mg(2+)</name>
        <dbReference type="ChEBI" id="CHEBI:18420"/>
        <label>2</label>
    </ligand>
</feature>
<evidence type="ECO:0000256" key="1">
    <source>
        <dbReference type="ARBA" id="ARBA00001273"/>
    </source>
</evidence>
<evidence type="ECO:0000256" key="2">
    <source>
        <dbReference type="ARBA" id="ARBA00005215"/>
    </source>
</evidence>
<dbReference type="SUPFAM" id="SSF56655">
    <property type="entry name" value="Carbohydrate phosphatase"/>
    <property type="match status" value="1"/>
</dbReference>
<feature type="binding site" evidence="9">
    <location>
        <begin position="255"/>
        <end position="257"/>
    </location>
    <ligand>
        <name>substrate</name>
    </ligand>
</feature>
<comment type="cofactor">
    <cofactor evidence="9">
        <name>Mg(2+)</name>
        <dbReference type="ChEBI" id="CHEBI:18420"/>
    </cofactor>
    <text evidence="9">Binds 2 magnesium ions per subunit.</text>
</comment>
<evidence type="ECO:0000313" key="14">
    <source>
        <dbReference type="Proteomes" id="UP000438991"/>
    </source>
</evidence>
<feature type="binding site" evidence="9">
    <location>
        <begin position="111"/>
        <end position="114"/>
    </location>
    <ligand>
        <name>substrate</name>
    </ligand>
</feature>
<sequence>MSETLDEYLGRWAGTDPLRQAVRATVTALASGTAAIAALVADGPLAGELAASRGVGADGYDDQKELDVRADEILLGSLAGKPVAAYASEEAELPVPVTPGAPLIVAIDPLDGSSNIDTDVTIGTIFSVLPAPEGVDPVSEAAYFQPGRAQLAAGYAVYGPHTAFVLSVGEGTTHFVLDRAAGTYRLVKERVTIPTVAREFAINMSNHRHWDERLRLYIDDLLQGKDGPREADYNMRWIASMVAEAHRIIIRGGIYLYPADTRAGYTQGRLRLIYEAFPIALLMEQSGAAATDGRTPILDLVPERLHQRVPLIFGSREKVERVSNYLTGPGEIAERAPLFGRRGLLTA</sequence>
<keyword evidence="6 9" id="KW-0378">Hydrolase</keyword>
<dbReference type="Pfam" id="PF18913">
    <property type="entry name" value="FBPase_C"/>
    <property type="match status" value="1"/>
</dbReference>
<dbReference type="InterPro" id="IPR044015">
    <property type="entry name" value="FBPase_C_dom"/>
</dbReference>
<dbReference type="GO" id="GO:0006000">
    <property type="term" value="P:fructose metabolic process"/>
    <property type="evidence" value="ECO:0007669"/>
    <property type="project" value="TreeGrafter"/>
</dbReference>
<reference evidence="13 14" key="1">
    <citation type="submission" date="2019-11" db="EMBL/GenBank/DDBJ databases">
        <title>Whole-genome sequence of Rhodoplanes serenus DSM 18633, type strain.</title>
        <authorList>
            <person name="Kyndt J.A."/>
            <person name="Meyer T.E."/>
        </authorList>
    </citation>
    <scope>NUCLEOTIDE SEQUENCE [LARGE SCALE GENOMIC DNA]</scope>
    <source>
        <strain evidence="13 14">DSM 18633</strain>
    </source>
</reference>
<accession>A0A327KB22</accession>
<dbReference type="NCBIfam" id="NF006780">
    <property type="entry name" value="PRK09293.1-4"/>
    <property type="match status" value="1"/>
</dbReference>
<dbReference type="GO" id="GO:0030388">
    <property type="term" value="P:fructose 1,6-bisphosphate metabolic process"/>
    <property type="evidence" value="ECO:0007669"/>
    <property type="project" value="TreeGrafter"/>
</dbReference>
<dbReference type="InterPro" id="IPR028343">
    <property type="entry name" value="FBPtase"/>
</dbReference>
<evidence type="ECO:0000256" key="10">
    <source>
        <dbReference type="RuleBase" id="RU000508"/>
    </source>
</evidence>
<dbReference type="InterPro" id="IPR033391">
    <property type="entry name" value="FBPase_N"/>
</dbReference>
<dbReference type="Gene3D" id="3.30.540.10">
    <property type="entry name" value="Fructose-1,6-Bisphosphatase, subunit A, domain 1"/>
    <property type="match status" value="1"/>
</dbReference>
<dbReference type="CDD" id="cd00354">
    <property type="entry name" value="FBPase"/>
    <property type="match status" value="1"/>
</dbReference>
<feature type="binding site" evidence="9">
    <location>
        <position position="203"/>
    </location>
    <ligand>
        <name>substrate</name>
    </ligand>
</feature>
<evidence type="ECO:0000256" key="7">
    <source>
        <dbReference type="ARBA" id="ARBA00022842"/>
    </source>
</evidence>
<feature type="binding site" evidence="9">
    <location>
        <position position="108"/>
    </location>
    <ligand>
        <name>Mg(2+)</name>
        <dbReference type="ChEBI" id="CHEBI:18420"/>
        <label>2</label>
    </ligand>
</feature>
<feature type="binding site" evidence="9">
    <location>
        <position position="110"/>
    </location>
    <ligand>
        <name>Mg(2+)</name>
        <dbReference type="ChEBI" id="CHEBI:18420"/>
        <label>1</label>
    </ligand>
</feature>
<dbReference type="PANTHER" id="PTHR11556:SF35">
    <property type="entry name" value="SEDOHEPTULOSE-1,7-BISPHOSPHATASE, CHLOROPLASTIC"/>
    <property type="match status" value="1"/>
</dbReference>
<keyword evidence="8 9" id="KW-0119">Carbohydrate metabolism</keyword>
<comment type="caution">
    <text evidence="9">Lacks conserved residue(s) required for the propagation of feature annotation.</text>
</comment>
<dbReference type="GO" id="GO:0006002">
    <property type="term" value="P:fructose 6-phosphate metabolic process"/>
    <property type="evidence" value="ECO:0007669"/>
    <property type="project" value="TreeGrafter"/>
</dbReference>
<dbReference type="GO" id="GO:0005829">
    <property type="term" value="C:cytosol"/>
    <property type="evidence" value="ECO:0007669"/>
    <property type="project" value="TreeGrafter"/>
</dbReference>
<evidence type="ECO:0000256" key="4">
    <source>
        <dbReference type="ARBA" id="ARBA00022490"/>
    </source>
</evidence>
<dbReference type="FunFam" id="3.40.190.80:FF:000011">
    <property type="entry name" value="Fructose-1,6-bisphosphatase class 1"/>
    <property type="match status" value="1"/>
</dbReference>
<keyword evidence="5 9" id="KW-0479">Metal-binding</keyword>
<dbReference type="PIRSF" id="PIRSF000904">
    <property type="entry name" value="FBPtase_SBPase"/>
    <property type="match status" value="1"/>
</dbReference>
<keyword evidence="4 9" id="KW-0963">Cytoplasm</keyword>
<dbReference type="Pfam" id="PF00316">
    <property type="entry name" value="FBPase"/>
    <property type="match status" value="1"/>
</dbReference>
<dbReference type="AlphaFoldDB" id="A0A327KB22"/>
<feature type="binding site" evidence="9">
    <location>
        <position position="89"/>
    </location>
    <ligand>
        <name>Mg(2+)</name>
        <dbReference type="ChEBI" id="CHEBI:18420"/>
        <label>1</label>
    </ligand>
</feature>
<dbReference type="Gene3D" id="3.40.190.80">
    <property type="match status" value="1"/>
</dbReference>
<feature type="binding site" evidence="9">
    <location>
        <position position="111"/>
    </location>
    <ligand>
        <name>Mg(2+)</name>
        <dbReference type="ChEBI" id="CHEBI:18420"/>
        <label>2</label>
    </ligand>
</feature>
<evidence type="ECO:0000259" key="11">
    <source>
        <dbReference type="Pfam" id="PF00316"/>
    </source>
</evidence>
<dbReference type="PROSITE" id="PS00124">
    <property type="entry name" value="FBPASE"/>
    <property type="match status" value="1"/>
</dbReference>
<dbReference type="EMBL" id="WNKV01000006">
    <property type="protein sequence ID" value="MTW16575.1"/>
    <property type="molecule type" value="Genomic_DNA"/>
</dbReference>
<dbReference type="NCBIfam" id="NF006779">
    <property type="entry name" value="PRK09293.1-3"/>
    <property type="match status" value="1"/>
</dbReference>
<dbReference type="EC" id="3.1.3.11" evidence="9"/>
<evidence type="ECO:0000256" key="8">
    <source>
        <dbReference type="ARBA" id="ARBA00023277"/>
    </source>
</evidence>
<protein>
    <recommendedName>
        <fullName evidence="9">Fructose-1,6-bisphosphatase class 1</fullName>
        <shortName evidence="9">FBPase class 1</shortName>
        <ecNumber evidence="9">3.1.3.11</ecNumber>
    </recommendedName>
    <alternativeName>
        <fullName evidence="9">D-fructose-1,6-bisphosphate 1-phosphohydrolase class 1</fullName>
    </alternativeName>
</protein>
<comment type="caution">
    <text evidence="13">The sequence shown here is derived from an EMBL/GenBank/DDBJ whole genome shotgun (WGS) entry which is preliminary data.</text>
</comment>
<feature type="binding site" evidence="9">
    <location>
        <position position="108"/>
    </location>
    <ligand>
        <name>Mg(2+)</name>
        <dbReference type="ChEBI" id="CHEBI:18420"/>
        <label>1</label>
    </ligand>
</feature>
<evidence type="ECO:0000256" key="5">
    <source>
        <dbReference type="ARBA" id="ARBA00022723"/>
    </source>
</evidence>
<dbReference type="GO" id="GO:0005986">
    <property type="term" value="P:sucrose biosynthetic process"/>
    <property type="evidence" value="ECO:0007669"/>
    <property type="project" value="TreeGrafter"/>
</dbReference>
<keyword evidence="7 9" id="KW-0460">Magnesium</keyword>
<dbReference type="HAMAP" id="MF_01855">
    <property type="entry name" value="FBPase_class1"/>
    <property type="match status" value="1"/>
</dbReference>
<evidence type="ECO:0000259" key="12">
    <source>
        <dbReference type="Pfam" id="PF18913"/>
    </source>
</evidence>
<dbReference type="GO" id="GO:0042132">
    <property type="term" value="F:fructose 1,6-bisphosphate 1-phosphatase activity"/>
    <property type="evidence" value="ECO:0007669"/>
    <property type="project" value="UniProtKB-UniRule"/>
</dbReference>
<evidence type="ECO:0000256" key="3">
    <source>
        <dbReference type="ARBA" id="ARBA00010941"/>
    </source>
</evidence>
<dbReference type="InterPro" id="IPR000146">
    <property type="entry name" value="FBPase_class-1"/>
</dbReference>
<comment type="catalytic activity">
    <reaction evidence="1 9">
        <text>beta-D-fructose 1,6-bisphosphate + H2O = beta-D-fructose 6-phosphate + phosphate</text>
        <dbReference type="Rhea" id="RHEA:11064"/>
        <dbReference type="ChEBI" id="CHEBI:15377"/>
        <dbReference type="ChEBI" id="CHEBI:32966"/>
        <dbReference type="ChEBI" id="CHEBI:43474"/>
        <dbReference type="ChEBI" id="CHEBI:57634"/>
        <dbReference type="EC" id="3.1.3.11"/>
    </reaction>
</comment>
<feature type="domain" description="Fructose-1-6-bisphosphatase class I N-terminal" evidence="11">
    <location>
        <begin position="20"/>
        <end position="189"/>
    </location>
</feature>
<dbReference type="Proteomes" id="UP000438991">
    <property type="component" value="Unassembled WGS sequence"/>
</dbReference>
<organism evidence="13 14">
    <name type="scientific">Rhodoplanes serenus</name>
    <dbReference type="NCBI Taxonomy" id="200615"/>
    <lineage>
        <taxon>Bacteria</taxon>
        <taxon>Pseudomonadati</taxon>
        <taxon>Pseudomonadota</taxon>
        <taxon>Alphaproteobacteria</taxon>
        <taxon>Hyphomicrobiales</taxon>
        <taxon>Nitrobacteraceae</taxon>
        <taxon>Rhodoplanes</taxon>
    </lineage>
</organism>
<feature type="domain" description="Fructose-1-6-bisphosphatase class 1 C-terminal" evidence="12">
    <location>
        <begin position="193"/>
        <end position="326"/>
    </location>
</feature>
<gene>
    <name evidence="9" type="primary">fbp</name>
    <name evidence="13" type="ORF">GJ689_10180</name>
</gene>
<name>A0A327KB22_9BRAD</name>
<proteinExistence type="inferred from homology"/>
<dbReference type="PANTHER" id="PTHR11556">
    <property type="entry name" value="FRUCTOSE-1,6-BISPHOSPHATASE-RELATED"/>
    <property type="match status" value="1"/>
</dbReference>
<comment type="pathway">
    <text evidence="2">Carbohydrate biosynthesis; Calvin cycle.</text>
</comment>
<comment type="subunit">
    <text evidence="9">Homotetramer.</text>
</comment>
<evidence type="ECO:0000313" key="13">
    <source>
        <dbReference type="EMBL" id="MTW16575.1"/>
    </source>
</evidence>
<dbReference type="PRINTS" id="PR00115">
    <property type="entry name" value="F16BPHPHTASE"/>
</dbReference>